<keyword evidence="1" id="KW-0175">Coiled coil</keyword>
<proteinExistence type="predicted"/>
<name>A0A1B1DU44_9APIC</name>
<evidence type="ECO:0000256" key="2">
    <source>
        <dbReference type="SAM" id="Phobius"/>
    </source>
</evidence>
<keyword evidence="2" id="KW-1133">Transmembrane helix</keyword>
<evidence type="ECO:0000256" key="1">
    <source>
        <dbReference type="SAM" id="Coils"/>
    </source>
</evidence>
<sequence>MMETKSARHSNASAAASYYGGCKYVDRKGADFCKSANVDVSKRGYKFGKFSILLFFVNSFVFVSFVMLLQFCSPSMSVHQSRVHTHYAPGNTAARSYYPAKARSNRILVESLKNSNTKYEKLEQNTVDKIENIYEELTRNIAAKIMAFIKKIDLTLEKEIKKTLKYIDTEKDEPIKCGLTFYEKLKNFFSAFKIFSTPVLGTFAALSAYYFKAQAFTALISLGIALLPFLSTCYLMYKVIKVRGDLAE</sequence>
<keyword evidence="2" id="KW-0812">Transmembrane</keyword>
<evidence type="ECO:0000313" key="4">
    <source>
        <dbReference type="Proteomes" id="UP000092716"/>
    </source>
</evidence>
<dbReference type="AlphaFoldDB" id="A0A1B1DU44"/>
<protein>
    <submittedName>
        <fullName evidence="3">Uncharacterized protein</fullName>
    </submittedName>
</protein>
<dbReference type="KEGG" id="pcot:PCOAH_00009790"/>
<keyword evidence="4" id="KW-1185">Reference proteome</keyword>
<dbReference type="VEuPathDB" id="PlasmoDB:PCOAH_00009790"/>
<feature type="coiled-coil region" evidence="1">
    <location>
        <begin position="105"/>
        <end position="140"/>
    </location>
</feature>
<organism evidence="3 4">
    <name type="scientific">Plasmodium coatneyi</name>
    <dbReference type="NCBI Taxonomy" id="208452"/>
    <lineage>
        <taxon>Eukaryota</taxon>
        <taxon>Sar</taxon>
        <taxon>Alveolata</taxon>
        <taxon>Apicomplexa</taxon>
        <taxon>Aconoidasida</taxon>
        <taxon>Haemosporida</taxon>
        <taxon>Plasmodiidae</taxon>
        <taxon>Plasmodium</taxon>
    </lineage>
</organism>
<keyword evidence="2" id="KW-0472">Membrane</keyword>
<dbReference type="RefSeq" id="XP_019913006.1">
    <property type="nucleotide sequence ID" value="XM_020057788.1"/>
</dbReference>
<feature type="transmembrane region" description="Helical" evidence="2">
    <location>
        <begin position="216"/>
        <end position="237"/>
    </location>
</feature>
<feature type="transmembrane region" description="Helical" evidence="2">
    <location>
        <begin position="50"/>
        <end position="72"/>
    </location>
</feature>
<dbReference type="OrthoDB" id="372643at2759"/>
<feature type="transmembrane region" description="Helical" evidence="2">
    <location>
        <begin position="191"/>
        <end position="210"/>
    </location>
</feature>
<evidence type="ECO:0000313" key="3">
    <source>
        <dbReference type="EMBL" id="ANQ06311.1"/>
    </source>
</evidence>
<gene>
    <name evidence="3" type="ORF">PCOAH_00009790</name>
</gene>
<dbReference type="EMBL" id="CP016242">
    <property type="protein sequence ID" value="ANQ06311.1"/>
    <property type="molecule type" value="Genomic_DNA"/>
</dbReference>
<reference evidence="4" key="1">
    <citation type="submission" date="2016-06" db="EMBL/GenBank/DDBJ databases">
        <title>First high quality genome sequence of Plasmodium coatneyi using continuous long reads from single molecule, real-time sequencing.</title>
        <authorList>
            <person name="Chien J.-T."/>
            <person name="Pakala S.B."/>
            <person name="Geraldo J.A."/>
            <person name="Lapp S.A."/>
            <person name="Barnwell J.W."/>
            <person name="Kissinger J.C."/>
            <person name="Galinski M.R."/>
            <person name="Humphrey J.C."/>
        </authorList>
    </citation>
    <scope>NUCLEOTIDE SEQUENCE [LARGE SCALE GENOMIC DNA]</scope>
    <source>
        <strain evidence="4">Hackeri</strain>
    </source>
</reference>
<accession>A0A1B1DU44</accession>
<dbReference type="GeneID" id="30907702"/>
<dbReference type="Proteomes" id="UP000092716">
    <property type="component" value="Chromosome 4"/>
</dbReference>